<accession>A0ABQ5UEK9</accession>
<gene>
    <name evidence="2" type="ORF">GCM10007913_09130</name>
</gene>
<feature type="region of interest" description="Disordered" evidence="1">
    <location>
        <begin position="171"/>
        <end position="194"/>
    </location>
</feature>
<evidence type="ECO:0000313" key="3">
    <source>
        <dbReference type="Proteomes" id="UP001161406"/>
    </source>
</evidence>
<comment type="caution">
    <text evidence="2">The sequence shown here is derived from an EMBL/GenBank/DDBJ whole genome shotgun (WGS) entry which is preliminary data.</text>
</comment>
<keyword evidence="3" id="KW-1185">Reference proteome</keyword>
<feature type="compositionally biased region" description="Polar residues" evidence="1">
    <location>
        <begin position="181"/>
        <end position="193"/>
    </location>
</feature>
<keyword evidence="2" id="KW-0966">Cell projection</keyword>
<dbReference type="PANTHER" id="PTHR42792">
    <property type="entry name" value="FLAGELLIN"/>
    <property type="match status" value="1"/>
</dbReference>
<organism evidence="2 3">
    <name type="scientific">Devosia yakushimensis</name>
    <dbReference type="NCBI Taxonomy" id="470028"/>
    <lineage>
        <taxon>Bacteria</taxon>
        <taxon>Pseudomonadati</taxon>
        <taxon>Pseudomonadota</taxon>
        <taxon>Alphaproteobacteria</taxon>
        <taxon>Hyphomicrobiales</taxon>
        <taxon>Devosiaceae</taxon>
        <taxon>Devosia</taxon>
    </lineage>
</organism>
<dbReference type="Gene3D" id="1.20.1330.10">
    <property type="entry name" value="f41 fragment of flagellin, N-terminal domain"/>
    <property type="match status" value="1"/>
</dbReference>
<dbReference type="InterPro" id="IPR001492">
    <property type="entry name" value="Flagellin"/>
</dbReference>
<protein>
    <submittedName>
        <fullName evidence="2">Flagellar protein</fullName>
    </submittedName>
</protein>
<reference evidence="2" key="1">
    <citation type="journal article" date="2014" name="Int. J. Syst. Evol. Microbiol.">
        <title>Complete genome of a new Firmicutes species belonging to the dominant human colonic microbiota ('Ruminococcus bicirculans') reveals two chromosomes and a selective capacity to utilize plant glucans.</title>
        <authorList>
            <consortium name="NISC Comparative Sequencing Program"/>
            <person name="Wegmann U."/>
            <person name="Louis P."/>
            <person name="Goesmann A."/>
            <person name="Henrissat B."/>
            <person name="Duncan S.H."/>
            <person name="Flint H.J."/>
        </authorList>
    </citation>
    <scope>NUCLEOTIDE SEQUENCE</scope>
    <source>
        <strain evidence="2">NBRC 103855</strain>
    </source>
</reference>
<dbReference type="PANTHER" id="PTHR42792:SF1">
    <property type="entry name" value="FLAGELLAR HOOK-ASSOCIATED PROTEIN 3"/>
    <property type="match status" value="1"/>
</dbReference>
<sequence>MIVNKSMYPLQSGFSVISRMQDRFATLQMQLGTGMKASTLAEMGNDLPMSLSVRSRLAKIDAFSANIDTVNLRLSFLDKTMTRMDAMEGEARQSATPGQYGTNNINMATLPGLSKARLDELVTMLNSDVAGRYLFGGSNTDKAPVPDTNVLLNGQGGKAGFNTVVTERKAADAGTDGRGRLQSSHTAGTTSVNLAEDGVHPFGMKVSTISSTSSAVTVTQPAPGTAPLGNQVGVTFAPAPAEQIAPGHTITMGFTLPDGTETQITMKAISAENAPAGVNEFVIGADAEATAANFKTALDTKLLEVGSTTLAGASTFAASQNFFNGAGEPVLRVDLNSGNPATSLRVATEADTVMWYTGQSPAVATEGLGRLEIGTSGANVTLGEKQPVSAAHGFQISGVSASTANITTGYTAADPSAASVQFTGVPAAGETVNITLTEPNGTTRTVALTAVTGKAGPGQFSIGADADATAANFSKALNIVVTDAAMAAEGNPRQSVTSQIDDSTRVSYGMQANESGPLALMRTMAAMSVETYPDSDPTSMGRFDAMAERQQSALSESHNSERGSVEILTMELGIARAALNNTSTRHTNYKTQLENLLSDVETVSKEDVTMEILALQTRLQASYQATSMVSQLSLVNFMR</sequence>
<keyword evidence="2" id="KW-0969">Cilium</keyword>
<dbReference type="RefSeq" id="WP_284388363.1">
    <property type="nucleotide sequence ID" value="NZ_BSNG01000001.1"/>
</dbReference>
<evidence type="ECO:0000256" key="1">
    <source>
        <dbReference type="SAM" id="MobiDB-lite"/>
    </source>
</evidence>
<name>A0ABQ5UEK9_9HYPH</name>
<reference evidence="2" key="2">
    <citation type="submission" date="2023-01" db="EMBL/GenBank/DDBJ databases">
        <title>Draft genome sequence of Devosia yakushimensis strain NBRC 103855.</title>
        <authorList>
            <person name="Sun Q."/>
            <person name="Mori K."/>
        </authorList>
    </citation>
    <scope>NUCLEOTIDE SEQUENCE</scope>
    <source>
        <strain evidence="2">NBRC 103855</strain>
    </source>
</reference>
<dbReference type="Proteomes" id="UP001161406">
    <property type="component" value="Unassembled WGS sequence"/>
</dbReference>
<dbReference type="SUPFAM" id="SSF64518">
    <property type="entry name" value="Phase 1 flagellin"/>
    <property type="match status" value="2"/>
</dbReference>
<keyword evidence="2" id="KW-0282">Flagellum</keyword>
<dbReference type="EMBL" id="BSNG01000001">
    <property type="protein sequence ID" value="GLQ08981.1"/>
    <property type="molecule type" value="Genomic_DNA"/>
</dbReference>
<evidence type="ECO:0000313" key="2">
    <source>
        <dbReference type="EMBL" id="GLQ08981.1"/>
    </source>
</evidence>
<proteinExistence type="predicted"/>